<protein>
    <submittedName>
        <fullName evidence="1">Uncharacterized protein</fullName>
    </submittedName>
</protein>
<proteinExistence type="predicted"/>
<sequence>MNLFICLPCRNLQISSPFPPIHLLFSPFLHHLWLTFARSLCVHVRRPLMTMQDMDSGRLLSRPYLCLDVDLRCVCSDVDLCFRVLCVAGGSDPLALPVGLRPLSPLSEYGFPPLCTVALALSFDLSLSTVCSGLCHISFSHSQVRLCSLLIEVVPGTVLGMAVYLT</sequence>
<dbReference type="AlphaFoldDB" id="A0A7C9AED9"/>
<reference evidence="1" key="1">
    <citation type="journal article" date="2013" name="J. Plant Res.">
        <title>Effect of fungi and light on seed germination of three Opuntia species from semiarid lands of central Mexico.</title>
        <authorList>
            <person name="Delgado-Sanchez P."/>
            <person name="Jimenez-Bremont J.F."/>
            <person name="Guerrero-Gonzalez Mde L."/>
            <person name="Flores J."/>
        </authorList>
    </citation>
    <scope>NUCLEOTIDE SEQUENCE</scope>
    <source>
        <tissue evidence="1">Cladode</tissue>
    </source>
</reference>
<organism evidence="1">
    <name type="scientific">Opuntia streptacantha</name>
    <name type="common">Prickly pear cactus</name>
    <name type="synonym">Opuntia cardona</name>
    <dbReference type="NCBI Taxonomy" id="393608"/>
    <lineage>
        <taxon>Eukaryota</taxon>
        <taxon>Viridiplantae</taxon>
        <taxon>Streptophyta</taxon>
        <taxon>Embryophyta</taxon>
        <taxon>Tracheophyta</taxon>
        <taxon>Spermatophyta</taxon>
        <taxon>Magnoliopsida</taxon>
        <taxon>eudicotyledons</taxon>
        <taxon>Gunneridae</taxon>
        <taxon>Pentapetalae</taxon>
        <taxon>Caryophyllales</taxon>
        <taxon>Cactineae</taxon>
        <taxon>Cactaceae</taxon>
        <taxon>Opuntioideae</taxon>
        <taxon>Opuntia</taxon>
    </lineage>
</organism>
<evidence type="ECO:0000313" key="1">
    <source>
        <dbReference type="EMBL" id="MBA4665814.1"/>
    </source>
</evidence>
<name>A0A7C9AED9_OPUST</name>
<dbReference type="EMBL" id="GISG01228613">
    <property type="protein sequence ID" value="MBA4665814.1"/>
    <property type="molecule type" value="Transcribed_RNA"/>
</dbReference>
<accession>A0A7C9AED9</accession>
<reference evidence="1" key="2">
    <citation type="submission" date="2020-07" db="EMBL/GenBank/DDBJ databases">
        <authorList>
            <person name="Vera ALvarez R."/>
            <person name="Arias-Moreno D.M."/>
            <person name="Jimenez-Jacinto V."/>
            <person name="Jimenez-Bremont J.F."/>
            <person name="Swaminathan K."/>
            <person name="Moose S.P."/>
            <person name="Guerrero-Gonzalez M.L."/>
            <person name="Marino-Ramirez L."/>
            <person name="Landsman D."/>
            <person name="Rodriguez-Kessler M."/>
            <person name="Delgado-Sanchez P."/>
        </authorList>
    </citation>
    <scope>NUCLEOTIDE SEQUENCE</scope>
    <source>
        <tissue evidence="1">Cladode</tissue>
    </source>
</reference>